<dbReference type="Gene3D" id="1.10.1220.10">
    <property type="entry name" value="Met repressor-like"/>
    <property type="match status" value="1"/>
</dbReference>
<organism evidence="1 2">
    <name type="scientific">Halanaerobium congolense</name>
    <dbReference type="NCBI Taxonomy" id="54121"/>
    <lineage>
        <taxon>Bacteria</taxon>
        <taxon>Bacillati</taxon>
        <taxon>Bacillota</taxon>
        <taxon>Clostridia</taxon>
        <taxon>Halanaerobiales</taxon>
        <taxon>Halanaerobiaceae</taxon>
        <taxon>Halanaerobium</taxon>
    </lineage>
</organism>
<evidence type="ECO:0000313" key="1">
    <source>
        <dbReference type="EMBL" id="SDD30890.1"/>
    </source>
</evidence>
<accession>A0A1G6TPB0</accession>
<dbReference type="Proteomes" id="UP000324896">
    <property type="component" value="Unassembled WGS sequence"/>
</dbReference>
<evidence type="ECO:0000313" key="2">
    <source>
        <dbReference type="Proteomes" id="UP000324896"/>
    </source>
</evidence>
<dbReference type="EMBL" id="FMYT01000050">
    <property type="protein sequence ID" value="SDD30890.1"/>
    <property type="molecule type" value="Genomic_DNA"/>
</dbReference>
<reference evidence="1 2" key="1">
    <citation type="submission" date="2016-10" db="EMBL/GenBank/DDBJ databases">
        <authorList>
            <person name="Varghese N."/>
            <person name="Submissions S."/>
        </authorList>
    </citation>
    <scope>NUCLEOTIDE SEQUENCE [LARGE SCALE GENOMIC DNA]</scope>
    <source>
        <strain evidence="1 2">WG10</strain>
    </source>
</reference>
<dbReference type="AlphaFoldDB" id="A0A1G6TPB0"/>
<dbReference type="InterPro" id="IPR013321">
    <property type="entry name" value="Arc_rbn_hlx_hlx"/>
</dbReference>
<dbReference type="RefSeq" id="WP_149797006.1">
    <property type="nucleotide sequence ID" value="NZ_FMYT01000050.1"/>
</dbReference>
<gene>
    <name evidence="1" type="ORF">SAMN04488597_1503</name>
</gene>
<dbReference type="GO" id="GO:0006355">
    <property type="term" value="P:regulation of DNA-templated transcription"/>
    <property type="evidence" value="ECO:0007669"/>
    <property type="project" value="InterPro"/>
</dbReference>
<sequence length="142" mass="17076">MKSDKKKTLSFRIDPEIHQDLKRISLENDITIQKMGEVFVDIYLNENLKPDRPGHIPKTNQRKLYRDSDESTVTFRVSLEVHSELRNRLKYKEMTFQQIAEDFFEKLVKHHEKIIIDLSDSEYNRLEDEYQKAIRVFEDPYG</sequence>
<proteinExistence type="predicted"/>
<name>A0A1G6TPB0_9FIRM</name>
<protein>
    <submittedName>
        <fullName evidence="1">Uncharacterized protein</fullName>
    </submittedName>
</protein>